<sequence>MRGRRRAPRPPIPWRSPWTPVVCLAGAVAVGALVAVSFLVKEVVVVVDGERMPIRAVAGTVGEVLADAEVSVRFGDVVHPAAQEAVFDGSTIEIRRARPITLTLDGRTSEHLVTATNVGDALAELDITPAAAGKLSAPPGDAVPLEGMELTVYTRRKVHVVAGTTRLTSRTTARTVREVLRQKRIALRRGYQVSPPLGSFPKDGTVITVTPPRTMPIPPAIARLDWQALAECESHGDPLAYNAEGPYYGMYQFSLTMWQAVGGMGLPTAWPEEEQTYRAQLLYQRVGGRWQGQWPNCGNRLFDDA</sequence>
<feature type="domain" description="DUF348" evidence="4">
    <location>
        <begin position="100"/>
        <end position="132"/>
    </location>
</feature>
<feature type="domain" description="DUF348" evidence="4">
    <location>
        <begin position="160"/>
        <end position="197"/>
    </location>
</feature>
<evidence type="ECO:0000256" key="3">
    <source>
        <dbReference type="SAM" id="Phobius"/>
    </source>
</evidence>
<keyword evidence="3" id="KW-0472">Membrane</keyword>
<evidence type="ECO:0000313" key="7">
    <source>
        <dbReference type="Proteomes" id="UP001596058"/>
    </source>
</evidence>
<keyword evidence="3" id="KW-0812">Transmembrane</keyword>
<evidence type="ECO:0000256" key="2">
    <source>
        <dbReference type="ARBA" id="ARBA00022801"/>
    </source>
</evidence>
<dbReference type="RefSeq" id="WP_379520033.1">
    <property type="nucleotide sequence ID" value="NZ_JBHSPA010000055.1"/>
</dbReference>
<reference evidence="7" key="1">
    <citation type="journal article" date="2019" name="Int. J. Syst. Evol. Microbiol.">
        <title>The Global Catalogue of Microorganisms (GCM) 10K type strain sequencing project: providing services to taxonomists for standard genome sequencing and annotation.</title>
        <authorList>
            <consortium name="The Broad Institute Genomics Platform"/>
            <consortium name="The Broad Institute Genome Sequencing Center for Infectious Disease"/>
            <person name="Wu L."/>
            <person name="Ma J."/>
        </authorList>
    </citation>
    <scope>NUCLEOTIDE SEQUENCE [LARGE SCALE GENOMIC DNA]</scope>
    <source>
        <strain evidence="7">CCUG 53903</strain>
    </source>
</reference>
<proteinExistence type="inferred from homology"/>
<comment type="caution">
    <text evidence="6">The sequence shown here is derived from an EMBL/GenBank/DDBJ whole genome shotgun (WGS) entry which is preliminary data.</text>
</comment>
<dbReference type="Pfam" id="PF06737">
    <property type="entry name" value="Transglycosylas"/>
    <property type="match status" value="1"/>
</dbReference>
<gene>
    <name evidence="6" type="ORF">ACFPZ3_42440</name>
</gene>
<keyword evidence="7" id="KW-1185">Reference proteome</keyword>
<comment type="similarity">
    <text evidence="1">Belongs to the transglycosylase family. Rpf subfamily.</text>
</comment>
<feature type="domain" description="Resuscitation-promoting factor core lysozyme-like" evidence="5">
    <location>
        <begin position="223"/>
        <end position="297"/>
    </location>
</feature>
<dbReference type="InterPro" id="IPR007137">
    <property type="entry name" value="DUF348"/>
</dbReference>
<dbReference type="InterPro" id="IPR010618">
    <property type="entry name" value="RPF"/>
</dbReference>
<dbReference type="Gene3D" id="1.10.530.10">
    <property type="match status" value="1"/>
</dbReference>
<dbReference type="InterPro" id="IPR023346">
    <property type="entry name" value="Lysozyme-like_dom_sf"/>
</dbReference>
<organism evidence="6 7">
    <name type="scientific">Nonomuraea insulae</name>
    <dbReference type="NCBI Taxonomy" id="1616787"/>
    <lineage>
        <taxon>Bacteria</taxon>
        <taxon>Bacillati</taxon>
        <taxon>Actinomycetota</taxon>
        <taxon>Actinomycetes</taxon>
        <taxon>Streptosporangiales</taxon>
        <taxon>Streptosporangiaceae</taxon>
        <taxon>Nonomuraea</taxon>
    </lineage>
</organism>
<evidence type="ECO:0000259" key="4">
    <source>
        <dbReference type="Pfam" id="PF03990"/>
    </source>
</evidence>
<keyword evidence="3" id="KW-1133">Transmembrane helix</keyword>
<accession>A0ABW1D0G7</accession>
<dbReference type="Proteomes" id="UP001596058">
    <property type="component" value="Unassembled WGS sequence"/>
</dbReference>
<dbReference type="SUPFAM" id="SSF53955">
    <property type="entry name" value="Lysozyme-like"/>
    <property type="match status" value="1"/>
</dbReference>
<feature type="transmembrane region" description="Helical" evidence="3">
    <location>
        <begin position="21"/>
        <end position="40"/>
    </location>
</feature>
<dbReference type="CDD" id="cd13925">
    <property type="entry name" value="RPF"/>
    <property type="match status" value="1"/>
</dbReference>
<dbReference type="EMBL" id="JBHSPA010000055">
    <property type="protein sequence ID" value="MFC5830556.1"/>
    <property type="molecule type" value="Genomic_DNA"/>
</dbReference>
<evidence type="ECO:0000313" key="6">
    <source>
        <dbReference type="EMBL" id="MFC5830556.1"/>
    </source>
</evidence>
<keyword evidence="2" id="KW-0378">Hydrolase</keyword>
<evidence type="ECO:0000256" key="1">
    <source>
        <dbReference type="ARBA" id="ARBA00010830"/>
    </source>
</evidence>
<protein>
    <submittedName>
        <fullName evidence="6">Ubiquitin-like domain-containing protein</fullName>
    </submittedName>
</protein>
<evidence type="ECO:0000259" key="5">
    <source>
        <dbReference type="Pfam" id="PF06737"/>
    </source>
</evidence>
<name>A0ABW1D0G7_9ACTN</name>
<feature type="domain" description="DUF348" evidence="4">
    <location>
        <begin position="43"/>
        <end position="82"/>
    </location>
</feature>
<dbReference type="Pfam" id="PF03990">
    <property type="entry name" value="DUF348"/>
    <property type="match status" value="3"/>
</dbReference>